<evidence type="ECO:0000259" key="7">
    <source>
        <dbReference type="Pfam" id="PF01545"/>
    </source>
</evidence>
<dbReference type="PANTHER" id="PTHR43840">
    <property type="entry name" value="MITOCHONDRIAL METAL TRANSPORTER 1-RELATED"/>
    <property type="match status" value="1"/>
</dbReference>
<dbReference type="AlphaFoldDB" id="A0A511J7S0"/>
<feature type="transmembrane region" description="Helical" evidence="6">
    <location>
        <begin position="82"/>
        <end position="107"/>
    </location>
</feature>
<evidence type="ECO:0000313" key="8">
    <source>
        <dbReference type="EMBL" id="GEL94045.1"/>
    </source>
</evidence>
<feature type="transmembrane region" description="Helical" evidence="6">
    <location>
        <begin position="113"/>
        <end position="136"/>
    </location>
</feature>
<feature type="transmembrane region" description="Helical" evidence="6">
    <location>
        <begin position="184"/>
        <end position="205"/>
    </location>
</feature>
<dbReference type="InterPro" id="IPR027469">
    <property type="entry name" value="Cation_efflux_TMD_sf"/>
</dbReference>
<dbReference type="EMBL" id="BJWG01000002">
    <property type="protein sequence ID" value="GEL94045.1"/>
    <property type="molecule type" value="Genomic_DNA"/>
</dbReference>
<dbReference type="InterPro" id="IPR050291">
    <property type="entry name" value="CDF_Transporter"/>
</dbReference>
<comment type="subcellular location">
    <subcellularLocation>
        <location evidence="1">Membrane</location>
        <topology evidence="1">Multi-pass membrane protein</topology>
    </subcellularLocation>
</comment>
<keyword evidence="3 6" id="KW-0812">Transmembrane</keyword>
<keyword evidence="2" id="KW-0813">Transport</keyword>
<dbReference type="PANTHER" id="PTHR43840:SF15">
    <property type="entry name" value="MITOCHONDRIAL METAL TRANSPORTER 1-RELATED"/>
    <property type="match status" value="1"/>
</dbReference>
<feature type="transmembrane region" description="Helical" evidence="6">
    <location>
        <begin position="157"/>
        <end position="178"/>
    </location>
</feature>
<dbReference type="GO" id="GO:0006882">
    <property type="term" value="P:intracellular zinc ion homeostasis"/>
    <property type="evidence" value="ECO:0007669"/>
    <property type="project" value="TreeGrafter"/>
</dbReference>
<dbReference type="Gene3D" id="1.20.1510.10">
    <property type="entry name" value="Cation efflux protein transmembrane domain"/>
    <property type="match status" value="1"/>
</dbReference>
<dbReference type="OrthoDB" id="4475884at2"/>
<sequence length="302" mass="31582">MADADTKRAERRALIGSIIGAGVVGILAMVWGIAAQSRVLLFDGAFVLLGIVLSALSLAASRAAAIAPSARFPFGRQAITPIAIAIQGAALLGTLLYAAADAIGIILDGGSDVAAATVAAYGIVTMLVSLALARWLGRTAPDSDLVAAEVAQWRAGAVLSLVYAAGAGVALLLSAWSLDDIVRYVDPGLVLLACVVLVPIPIRLLRAAGLELMEAAPPPEVTEAIDQAVRDVRGQFELPEPLVRATKLGERLYIEVDFLVTPGDWDVSDEDRVRRALVGRLEALGYELWANVELTTDANLVT</sequence>
<keyword evidence="9" id="KW-1185">Reference proteome</keyword>
<evidence type="ECO:0000256" key="3">
    <source>
        <dbReference type="ARBA" id="ARBA00022692"/>
    </source>
</evidence>
<reference evidence="8 9" key="1">
    <citation type="submission" date="2019-07" db="EMBL/GenBank/DDBJ databases">
        <title>Whole genome shotgun sequence of Cellulomonas composti NBRC 100758.</title>
        <authorList>
            <person name="Hosoyama A."/>
            <person name="Uohara A."/>
            <person name="Ohji S."/>
            <person name="Ichikawa N."/>
        </authorList>
    </citation>
    <scope>NUCLEOTIDE SEQUENCE [LARGE SCALE GENOMIC DNA]</scope>
    <source>
        <strain evidence="8 9">NBRC 100758</strain>
    </source>
</reference>
<organism evidence="8 9">
    <name type="scientific">Cellulomonas composti</name>
    <dbReference type="NCBI Taxonomy" id="266130"/>
    <lineage>
        <taxon>Bacteria</taxon>
        <taxon>Bacillati</taxon>
        <taxon>Actinomycetota</taxon>
        <taxon>Actinomycetes</taxon>
        <taxon>Micrococcales</taxon>
        <taxon>Cellulomonadaceae</taxon>
        <taxon>Cellulomonas</taxon>
    </lineage>
</organism>
<evidence type="ECO:0000256" key="4">
    <source>
        <dbReference type="ARBA" id="ARBA00022989"/>
    </source>
</evidence>
<dbReference type="Pfam" id="PF01545">
    <property type="entry name" value="Cation_efflux"/>
    <property type="match status" value="1"/>
</dbReference>
<evidence type="ECO:0000256" key="1">
    <source>
        <dbReference type="ARBA" id="ARBA00004141"/>
    </source>
</evidence>
<gene>
    <name evidence="8" type="ORF">CCO02nite_07030</name>
</gene>
<evidence type="ECO:0000256" key="6">
    <source>
        <dbReference type="SAM" id="Phobius"/>
    </source>
</evidence>
<dbReference type="GO" id="GO:0015093">
    <property type="term" value="F:ferrous iron transmembrane transporter activity"/>
    <property type="evidence" value="ECO:0007669"/>
    <property type="project" value="TreeGrafter"/>
</dbReference>
<dbReference type="RefSeq" id="WP_146841654.1">
    <property type="nucleotide sequence ID" value="NZ_BJWG01000002.1"/>
</dbReference>
<evidence type="ECO:0000313" key="9">
    <source>
        <dbReference type="Proteomes" id="UP000321720"/>
    </source>
</evidence>
<evidence type="ECO:0000256" key="2">
    <source>
        <dbReference type="ARBA" id="ARBA00022448"/>
    </source>
</evidence>
<proteinExistence type="predicted"/>
<evidence type="ECO:0000256" key="5">
    <source>
        <dbReference type="ARBA" id="ARBA00023136"/>
    </source>
</evidence>
<dbReference type="GO" id="GO:0015341">
    <property type="term" value="F:zinc efflux antiporter activity"/>
    <property type="evidence" value="ECO:0007669"/>
    <property type="project" value="TreeGrafter"/>
</dbReference>
<keyword evidence="4 6" id="KW-1133">Transmembrane helix</keyword>
<keyword evidence="5 6" id="KW-0472">Membrane</keyword>
<dbReference type="InterPro" id="IPR058533">
    <property type="entry name" value="Cation_efflux_TM"/>
</dbReference>
<protein>
    <submittedName>
        <fullName evidence="8">Cobalt-zinc-cadmium resistance protein</fullName>
    </submittedName>
</protein>
<feature type="transmembrane region" description="Helical" evidence="6">
    <location>
        <begin position="12"/>
        <end position="34"/>
    </location>
</feature>
<dbReference type="SUPFAM" id="SSF161111">
    <property type="entry name" value="Cation efflux protein transmembrane domain-like"/>
    <property type="match status" value="1"/>
</dbReference>
<accession>A0A511J7S0</accession>
<dbReference type="GO" id="GO:0005886">
    <property type="term" value="C:plasma membrane"/>
    <property type="evidence" value="ECO:0007669"/>
    <property type="project" value="TreeGrafter"/>
</dbReference>
<name>A0A511J7S0_9CELL</name>
<feature type="transmembrane region" description="Helical" evidence="6">
    <location>
        <begin position="40"/>
        <end position="61"/>
    </location>
</feature>
<comment type="caution">
    <text evidence="8">The sequence shown here is derived from an EMBL/GenBank/DDBJ whole genome shotgun (WGS) entry which is preliminary data.</text>
</comment>
<dbReference type="Proteomes" id="UP000321720">
    <property type="component" value="Unassembled WGS sequence"/>
</dbReference>
<dbReference type="GO" id="GO:0015086">
    <property type="term" value="F:cadmium ion transmembrane transporter activity"/>
    <property type="evidence" value="ECO:0007669"/>
    <property type="project" value="TreeGrafter"/>
</dbReference>
<feature type="domain" description="Cation efflux protein transmembrane" evidence="7">
    <location>
        <begin position="17"/>
        <end position="213"/>
    </location>
</feature>